<evidence type="ECO:0000313" key="3">
    <source>
        <dbReference type="Proteomes" id="UP000553343"/>
    </source>
</evidence>
<feature type="transmembrane region" description="Helical" evidence="1">
    <location>
        <begin position="53"/>
        <end position="71"/>
    </location>
</feature>
<organism evidence="2 3">
    <name type="scientific">Desulfobacter latus</name>
    <dbReference type="NCBI Taxonomy" id="2292"/>
    <lineage>
        <taxon>Bacteria</taxon>
        <taxon>Pseudomonadati</taxon>
        <taxon>Thermodesulfobacteriota</taxon>
        <taxon>Desulfobacteria</taxon>
        <taxon>Desulfobacterales</taxon>
        <taxon>Desulfobacteraceae</taxon>
        <taxon>Desulfobacter</taxon>
    </lineage>
</organism>
<accession>A0A850T0Q3</accession>
<gene>
    <name evidence="2" type="ORF">HXW94_13095</name>
</gene>
<evidence type="ECO:0000313" key="2">
    <source>
        <dbReference type="EMBL" id="NWH05910.1"/>
    </source>
</evidence>
<sequence>MEMMEQYLNEQYFSYLLIVVGAYFLVWLITFILTRPSLNLLKAGNPYIGICNFWLYTILMHTLLTIGFSILTCKMMVENQREPVDVIVYNIGFFICFLINILVIARLAGKKSKITVI</sequence>
<protein>
    <submittedName>
        <fullName evidence="2">Uncharacterized protein</fullName>
    </submittedName>
</protein>
<dbReference type="Proteomes" id="UP000553343">
    <property type="component" value="Unassembled WGS sequence"/>
</dbReference>
<keyword evidence="1" id="KW-0472">Membrane</keyword>
<reference evidence="2 3" key="1">
    <citation type="submission" date="2020-06" db="EMBL/GenBank/DDBJ databases">
        <title>High-quality draft genome of sulfate reducer Desulfobacter latus type strain AcrS2 isolated from marine sediment.</title>
        <authorList>
            <person name="Hoppe M."/>
            <person name="Larsen C.K."/>
            <person name="Marshall I.P.G."/>
            <person name="Schramm A."/>
            <person name="Marietou A.G."/>
        </authorList>
    </citation>
    <scope>NUCLEOTIDE SEQUENCE [LARGE SCALE GENOMIC DNA]</scope>
    <source>
        <strain evidence="2 3">AcRS2</strain>
    </source>
</reference>
<evidence type="ECO:0000256" key="1">
    <source>
        <dbReference type="SAM" id="Phobius"/>
    </source>
</evidence>
<keyword evidence="1" id="KW-1133">Transmembrane helix</keyword>
<feature type="transmembrane region" description="Helical" evidence="1">
    <location>
        <begin position="86"/>
        <end position="108"/>
    </location>
</feature>
<keyword evidence="3" id="KW-1185">Reference proteome</keyword>
<proteinExistence type="predicted"/>
<dbReference type="RefSeq" id="WP_218576712.1">
    <property type="nucleotide sequence ID" value="NZ_JACADJ010000050.1"/>
</dbReference>
<dbReference type="AlphaFoldDB" id="A0A850T0Q3"/>
<comment type="caution">
    <text evidence="2">The sequence shown here is derived from an EMBL/GenBank/DDBJ whole genome shotgun (WGS) entry which is preliminary data.</text>
</comment>
<dbReference type="EMBL" id="JACADJ010000050">
    <property type="protein sequence ID" value="NWH05910.1"/>
    <property type="molecule type" value="Genomic_DNA"/>
</dbReference>
<feature type="transmembrane region" description="Helical" evidence="1">
    <location>
        <begin position="12"/>
        <end position="33"/>
    </location>
</feature>
<name>A0A850T0Q3_9BACT</name>
<keyword evidence="1" id="KW-0812">Transmembrane</keyword>